<dbReference type="PROSITE" id="PS51192">
    <property type="entry name" value="HELICASE_ATP_BIND_1"/>
    <property type="match status" value="1"/>
</dbReference>
<sequence length="874" mass="101021">MTTHGWIALKQTVENYPEFQPQLLETLTQRLESHGFEFQYCLLRGVLFYQCESDIALIIDHLICHREHPYSYTEYTKEQNSLMHQYAQVYRISVDDERELEEQWRLLQRYLERDFSEDEIRSGGNRTLSEIDPTLPESFFEQAFIDCYGREALDRVSRELPMIDIKGQTRWVDYYLHRQDGGDIAIEKNGETYHHPIITGKAQYQRQLVKQNSLVAYGAKVFRWSMEGMRFVDNFHEELKRFFGPAEYFQLAQKVSVSRNFALLTHQVNQIDALKQARGSGNNAFLVVLPTGTGKTEVLIADFAEQYKAGLAKKCLVMVSSKQLKLDHIQKFTLRLCDHAIQGLSVGERVDCDIVVQTYSMLSRHFHALPSHLFDYLAVDEAHHATAPTVKKVIQHFCPKTLIGLTATDKRLDARKLEDIFGSYDTDLSLVDAIKEGLLSPIKAFRLHSNLDFSDIRFNGKDYLSTDLQKHVIVPSRDQLVVDTLLKYFVDTELNRKQGIIFCVSVKHAESLAKLMKLHKISAVAVSGKDNKSTAYIQDYQDGKIQFLTTCSLLNEGWDSPHTSVIVMARPTMSKVLYTQQLGRGTRKCAGKEALYVIDVVDNYGASSGVNKMPWSIHALLGVPEYRPWESVLDTDKPALTSEEVILAGLYEQERLLEKINIFTFESEYPDHISDEQLARELFVSTGTVNSWVKKGRITPAVSIPLGRRVLNYYAADQVEQIRAVLDLKKHDETTIYEDFWEFVREGNYTFSYKIVMMLSFLEVMDHNGECHLDTLVEKYTGFYRDRLEQGLPVDRPKCPYQDKDFLANSTLIKTSLLQNPFEKFERKRFMYHCKDLNHIAFSTVLWSKIGHGEEVKVLKEHYRVELERYYEQI</sequence>
<evidence type="ECO:0000313" key="3">
    <source>
        <dbReference type="EMBL" id="QEW05896.1"/>
    </source>
</evidence>
<dbReference type="SMART" id="SM00487">
    <property type="entry name" value="DEXDc"/>
    <property type="match status" value="1"/>
</dbReference>
<dbReference type="GO" id="GO:0005524">
    <property type="term" value="F:ATP binding"/>
    <property type="evidence" value="ECO:0007669"/>
    <property type="project" value="InterPro"/>
</dbReference>
<dbReference type="PROSITE" id="PS51194">
    <property type="entry name" value="HELICASE_CTER"/>
    <property type="match status" value="1"/>
</dbReference>
<gene>
    <name evidence="3" type="ORF">F5I99_05000</name>
</gene>
<dbReference type="KEGG" id="nik:F5I99_05000"/>
<dbReference type="AlphaFoldDB" id="A0A5J6LBW4"/>
<dbReference type="Pfam" id="PF04851">
    <property type="entry name" value="ResIII"/>
    <property type="match status" value="1"/>
</dbReference>
<dbReference type="InterPro" id="IPR006935">
    <property type="entry name" value="Helicase/UvrB_N"/>
</dbReference>
<evidence type="ECO:0000259" key="2">
    <source>
        <dbReference type="PROSITE" id="PS51194"/>
    </source>
</evidence>
<organism evidence="3 4">
    <name type="scientific">Nitrincola iocasae</name>
    <dbReference type="NCBI Taxonomy" id="2614693"/>
    <lineage>
        <taxon>Bacteria</taxon>
        <taxon>Pseudomonadati</taxon>
        <taxon>Pseudomonadota</taxon>
        <taxon>Gammaproteobacteria</taxon>
        <taxon>Oceanospirillales</taxon>
        <taxon>Oceanospirillaceae</taxon>
        <taxon>Nitrincola</taxon>
    </lineage>
</organism>
<dbReference type="PANTHER" id="PTHR47396:SF1">
    <property type="entry name" value="ATP-DEPENDENT HELICASE IRC3-RELATED"/>
    <property type="match status" value="1"/>
</dbReference>
<evidence type="ECO:0000313" key="4">
    <source>
        <dbReference type="Proteomes" id="UP000325606"/>
    </source>
</evidence>
<accession>A0A5J6LBW4</accession>
<dbReference type="InterPro" id="IPR027417">
    <property type="entry name" value="P-loop_NTPase"/>
</dbReference>
<evidence type="ECO:0000259" key="1">
    <source>
        <dbReference type="PROSITE" id="PS51192"/>
    </source>
</evidence>
<dbReference type="Proteomes" id="UP000325606">
    <property type="component" value="Chromosome"/>
</dbReference>
<keyword evidence="3" id="KW-0378">Hydrolase</keyword>
<feature type="domain" description="Helicase ATP-binding" evidence="1">
    <location>
        <begin position="276"/>
        <end position="427"/>
    </location>
</feature>
<dbReference type="SUPFAM" id="SSF52540">
    <property type="entry name" value="P-loop containing nucleoside triphosphate hydrolases"/>
    <property type="match status" value="1"/>
</dbReference>
<dbReference type="GO" id="GO:0005829">
    <property type="term" value="C:cytosol"/>
    <property type="evidence" value="ECO:0007669"/>
    <property type="project" value="TreeGrafter"/>
</dbReference>
<dbReference type="RefSeq" id="WP_151053935.1">
    <property type="nucleotide sequence ID" value="NZ_CP044222.1"/>
</dbReference>
<dbReference type="InterPro" id="IPR014001">
    <property type="entry name" value="Helicase_ATP-bd"/>
</dbReference>
<dbReference type="EMBL" id="CP044222">
    <property type="protein sequence ID" value="QEW05896.1"/>
    <property type="molecule type" value="Genomic_DNA"/>
</dbReference>
<dbReference type="CDD" id="cd18799">
    <property type="entry name" value="SF2_C_EcoAI-like"/>
    <property type="match status" value="1"/>
</dbReference>
<reference evidence="3 4" key="1">
    <citation type="submission" date="2019-09" db="EMBL/GenBank/DDBJ databases">
        <title>Nitrincola iocasae sp. nov., a bacterium isolated from the sediment collected at a cold seep field in South China Sea.</title>
        <authorList>
            <person name="Zhang H."/>
            <person name="Wang H."/>
            <person name="Li C."/>
        </authorList>
    </citation>
    <scope>NUCLEOTIDE SEQUENCE [LARGE SCALE GENOMIC DNA]</scope>
    <source>
        <strain evidence="3 4">KXZD1103</strain>
    </source>
</reference>
<keyword evidence="4" id="KW-1185">Reference proteome</keyword>
<dbReference type="GO" id="GO:0003677">
    <property type="term" value="F:DNA binding"/>
    <property type="evidence" value="ECO:0007669"/>
    <property type="project" value="InterPro"/>
</dbReference>
<dbReference type="GO" id="GO:0016787">
    <property type="term" value="F:hydrolase activity"/>
    <property type="evidence" value="ECO:0007669"/>
    <property type="project" value="InterPro"/>
</dbReference>
<dbReference type="Pfam" id="PF00271">
    <property type="entry name" value="Helicase_C"/>
    <property type="match status" value="1"/>
</dbReference>
<keyword evidence="3" id="KW-0067">ATP-binding</keyword>
<dbReference type="GO" id="GO:0004386">
    <property type="term" value="F:helicase activity"/>
    <property type="evidence" value="ECO:0007669"/>
    <property type="project" value="UniProtKB-KW"/>
</dbReference>
<dbReference type="InterPro" id="IPR050742">
    <property type="entry name" value="Helicase_Restrict-Modif_Enz"/>
</dbReference>
<protein>
    <submittedName>
        <fullName evidence="3">DEAD/DEAH box helicase</fullName>
    </submittedName>
</protein>
<proteinExistence type="predicted"/>
<name>A0A5J6LBW4_9GAMM</name>
<keyword evidence="3" id="KW-0547">Nucleotide-binding</keyword>
<dbReference type="PANTHER" id="PTHR47396">
    <property type="entry name" value="TYPE I RESTRICTION ENZYME ECOKI R PROTEIN"/>
    <property type="match status" value="1"/>
</dbReference>
<feature type="domain" description="Helicase C-terminal" evidence="2">
    <location>
        <begin position="484"/>
        <end position="634"/>
    </location>
</feature>
<dbReference type="InterPro" id="IPR001650">
    <property type="entry name" value="Helicase_C-like"/>
</dbReference>
<keyword evidence="3" id="KW-0347">Helicase</keyword>
<dbReference type="Gene3D" id="3.40.50.300">
    <property type="entry name" value="P-loop containing nucleotide triphosphate hydrolases"/>
    <property type="match status" value="2"/>
</dbReference>